<feature type="region of interest" description="Disordered" evidence="1">
    <location>
        <begin position="62"/>
        <end position="81"/>
    </location>
</feature>
<dbReference type="RefSeq" id="WP_189160912.1">
    <property type="nucleotide sequence ID" value="NZ_BMNT01000001.1"/>
</dbReference>
<dbReference type="EMBL" id="BMNT01000001">
    <property type="protein sequence ID" value="GGK61703.1"/>
    <property type="molecule type" value="Genomic_DNA"/>
</dbReference>
<accession>A0A917QQ68</accession>
<evidence type="ECO:0000313" key="3">
    <source>
        <dbReference type="Proteomes" id="UP000645217"/>
    </source>
</evidence>
<reference evidence="2" key="2">
    <citation type="submission" date="2020-09" db="EMBL/GenBank/DDBJ databases">
        <authorList>
            <person name="Sun Q."/>
            <person name="Ohkuma M."/>
        </authorList>
    </citation>
    <scope>NUCLEOTIDE SEQUENCE</scope>
    <source>
        <strain evidence="2">JCM 13064</strain>
    </source>
</reference>
<dbReference type="AlphaFoldDB" id="A0A917QQ68"/>
<evidence type="ECO:0000313" key="2">
    <source>
        <dbReference type="EMBL" id="GGK61703.1"/>
    </source>
</evidence>
<dbReference type="Proteomes" id="UP000645217">
    <property type="component" value="Unassembled WGS sequence"/>
</dbReference>
<gene>
    <name evidence="2" type="ORF">GCM10007964_01100</name>
</gene>
<protein>
    <submittedName>
        <fullName evidence="2">Uncharacterized protein</fullName>
    </submittedName>
</protein>
<reference evidence="2" key="1">
    <citation type="journal article" date="2014" name="Int. J. Syst. Evol. Microbiol.">
        <title>Complete genome sequence of Corynebacterium casei LMG S-19264T (=DSM 44701T), isolated from a smear-ripened cheese.</title>
        <authorList>
            <consortium name="US DOE Joint Genome Institute (JGI-PGF)"/>
            <person name="Walter F."/>
            <person name="Albersmeier A."/>
            <person name="Kalinowski J."/>
            <person name="Ruckert C."/>
        </authorList>
    </citation>
    <scope>NUCLEOTIDE SEQUENCE</scope>
    <source>
        <strain evidence="2">JCM 13064</strain>
    </source>
</reference>
<evidence type="ECO:0000256" key="1">
    <source>
        <dbReference type="SAM" id="MobiDB-lite"/>
    </source>
</evidence>
<name>A0A917QQ68_9ACTN</name>
<keyword evidence="3" id="KW-1185">Reference proteome</keyword>
<proteinExistence type="predicted"/>
<organism evidence="2 3">
    <name type="scientific">Sphaerisporangium melleum</name>
    <dbReference type="NCBI Taxonomy" id="321316"/>
    <lineage>
        <taxon>Bacteria</taxon>
        <taxon>Bacillati</taxon>
        <taxon>Actinomycetota</taxon>
        <taxon>Actinomycetes</taxon>
        <taxon>Streptosporangiales</taxon>
        <taxon>Streptosporangiaceae</taxon>
        <taxon>Sphaerisporangium</taxon>
    </lineage>
</organism>
<sequence>MIITDDFRTNPVVRFDTAAIPAFALLKVRGGQEGELHSIHWSHDAAREAGEIEAEREYDEGTPFHWAPADTSDPDGPQELYATPEFGQEHSSGYQVRQVTVQIGEPASPVDLARQAADAADALVPAVSDLDGDADLAEVVEQVDAAFVSYGHALALIATRAGRRPGGDYAEAEQHADTASTTIGRTLHQLQELRSALVAAQTAS</sequence>
<comment type="caution">
    <text evidence="2">The sequence shown here is derived from an EMBL/GenBank/DDBJ whole genome shotgun (WGS) entry which is preliminary data.</text>
</comment>